<dbReference type="InterPro" id="IPR011990">
    <property type="entry name" value="TPR-like_helical_dom_sf"/>
</dbReference>
<evidence type="ECO:0000256" key="4">
    <source>
        <dbReference type="ARBA" id="ARBA00023136"/>
    </source>
</evidence>
<sequence length="364" mass="41851">MMRLLLLVLLLALAMWFGPLVLAQPGYVRIVVAGYTLEMTLVGLLSCLLLVMLLSWLVLRLLRFVWLLPSRSWRFWQWRRRQKAEQAFQQGLRAFARQQWQDAAALLQQSLQHHQHQQEKQMLAGYAAFYAGQKQQAEQLVQALPESDANTWFVKADLLIQQGRAAEAAQLLQPRMEQQSTACGLGQLYLYSLQQAEQWQSLLEQVPTALKQRWFSKSQWAVQRYQIYPKAISSLVQQGQFSEQADYWQQLPGKERKSVAAAIGRAWAKANQGQTEQAERLLVNTLALADVELAWPYLRQIPLGNSVLQLRKQVQHWLRDHAANGYLYAVLSWLAAQEGELEQARLAWKKALQYQPELATFGSP</sequence>
<dbReference type="InterPro" id="IPR010817">
    <property type="entry name" value="HemY_N"/>
</dbReference>
<dbReference type="EMBL" id="JAUZVY010000007">
    <property type="protein sequence ID" value="MDP4530242.1"/>
    <property type="molecule type" value="Genomic_DNA"/>
</dbReference>
<protein>
    <submittedName>
        <fullName evidence="7">Heme biosynthesis HemY N-terminal domain-containing protein</fullName>
    </submittedName>
</protein>
<comment type="subcellular location">
    <subcellularLocation>
        <location evidence="1">Membrane</location>
    </subcellularLocation>
</comment>
<gene>
    <name evidence="7" type="ORF">Q3O59_14525</name>
</gene>
<evidence type="ECO:0000256" key="1">
    <source>
        <dbReference type="ARBA" id="ARBA00004370"/>
    </source>
</evidence>
<evidence type="ECO:0000256" key="5">
    <source>
        <dbReference type="SAM" id="Phobius"/>
    </source>
</evidence>
<dbReference type="Gene3D" id="1.25.40.10">
    <property type="entry name" value="Tetratricopeptide repeat domain"/>
    <property type="match status" value="1"/>
</dbReference>
<dbReference type="RefSeq" id="WP_305946274.1">
    <property type="nucleotide sequence ID" value="NZ_JAUZVY010000007.1"/>
</dbReference>
<evidence type="ECO:0000256" key="3">
    <source>
        <dbReference type="ARBA" id="ARBA00022989"/>
    </source>
</evidence>
<dbReference type="SUPFAM" id="SSF48452">
    <property type="entry name" value="TPR-like"/>
    <property type="match status" value="1"/>
</dbReference>
<dbReference type="Pfam" id="PF07219">
    <property type="entry name" value="HemY_N"/>
    <property type="match status" value="1"/>
</dbReference>
<dbReference type="Proteomes" id="UP001236258">
    <property type="component" value="Unassembled WGS sequence"/>
</dbReference>
<keyword evidence="8" id="KW-1185">Reference proteome</keyword>
<accession>A0ABT9GTE0</accession>
<evidence type="ECO:0000313" key="8">
    <source>
        <dbReference type="Proteomes" id="UP001236258"/>
    </source>
</evidence>
<name>A0ABT9GTE0_9GAMM</name>
<evidence type="ECO:0000256" key="2">
    <source>
        <dbReference type="ARBA" id="ARBA00022692"/>
    </source>
</evidence>
<keyword evidence="2 5" id="KW-0812">Transmembrane</keyword>
<organism evidence="7 8">
    <name type="scientific">Alkalimonas delamerensis</name>
    <dbReference type="NCBI Taxonomy" id="265981"/>
    <lineage>
        <taxon>Bacteria</taxon>
        <taxon>Pseudomonadati</taxon>
        <taxon>Pseudomonadota</taxon>
        <taxon>Gammaproteobacteria</taxon>
        <taxon>Alkalimonas</taxon>
    </lineage>
</organism>
<evidence type="ECO:0000313" key="7">
    <source>
        <dbReference type="EMBL" id="MDP4530242.1"/>
    </source>
</evidence>
<evidence type="ECO:0000259" key="6">
    <source>
        <dbReference type="Pfam" id="PF07219"/>
    </source>
</evidence>
<comment type="caution">
    <text evidence="7">The sequence shown here is derived from an EMBL/GenBank/DDBJ whole genome shotgun (WGS) entry which is preliminary data.</text>
</comment>
<proteinExistence type="predicted"/>
<keyword evidence="4 5" id="KW-0472">Membrane</keyword>
<keyword evidence="3 5" id="KW-1133">Transmembrane helix</keyword>
<feature type="transmembrane region" description="Helical" evidence="5">
    <location>
        <begin position="39"/>
        <end position="62"/>
    </location>
</feature>
<reference evidence="7 8" key="1">
    <citation type="submission" date="2023-08" db="EMBL/GenBank/DDBJ databases">
        <authorList>
            <person name="Joshi A."/>
            <person name="Thite S."/>
        </authorList>
    </citation>
    <scope>NUCLEOTIDE SEQUENCE [LARGE SCALE GENOMIC DNA]</scope>
    <source>
        <strain evidence="7 8">1E1</strain>
    </source>
</reference>
<feature type="domain" description="HemY N-terminal" evidence="6">
    <location>
        <begin position="26"/>
        <end position="116"/>
    </location>
</feature>